<evidence type="ECO:0000313" key="2">
    <source>
        <dbReference type="Proteomes" id="UP000035760"/>
    </source>
</evidence>
<dbReference type="AlphaFoldDB" id="W6M953"/>
<proteinExistence type="predicted"/>
<accession>W6M953</accession>
<organism evidence="1 2">
    <name type="scientific">Candidatus Competibacter denitrificans Run_A_D11</name>
    <dbReference type="NCBI Taxonomy" id="1400863"/>
    <lineage>
        <taxon>Bacteria</taxon>
        <taxon>Pseudomonadati</taxon>
        <taxon>Pseudomonadota</taxon>
        <taxon>Gammaproteobacteria</taxon>
        <taxon>Candidatus Competibacteraceae</taxon>
        <taxon>Candidatus Competibacter</taxon>
    </lineage>
</organism>
<protein>
    <submittedName>
        <fullName evidence="1">Uncharacterized protein</fullName>
    </submittedName>
</protein>
<name>W6M953_9GAMM</name>
<keyword evidence="2" id="KW-1185">Reference proteome</keyword>
<gene>
    <name evidence="1" type="ORF">BN873_270076</name>
</gene>
<evidence type="ECO:0000313" key="1">
    <source>
        <dbReference type="EMBL" id="CDI02280.1"/>
    </source>
</evidence>
<reference evidence="1" key="2">
    <citation type="submission" date="2014-03" db="EMBL/GenBank/DDBJ databases">
        <title>Candidatus Competibacter-lineage genomes retrieved from metagenomes reveal functional metabolic diversity.</title>
        <authorList>
            <person name="McIlroy S.J."/>
            <person name="Albertsen M."/>
            <person name="Andresen E.K."/>
            <person name="Saunders A.M."/>
            <person name="Kristiansen R."/>
            <person name="Stokholm-Bjerregaard M."/>
            <person name="Nielsen K.L."/>
            <person name="Nielsen P.H."/>
        </authorList>
    </citation>
    <scope>NUCLEOTIDE SEQUENCE</scope>
    <source>
        <strain evidence="1">Run_A_D11</strain>
    </source>
</reference>
<comment type="caution">
    <text evidence="1">The sequence shown here is derived from an EMBL/GenBank/DDBJ whole genome shotgun (WGS) entry which is preliminary data.</text>
</comment>
<sequence>MVVVAFVPVGPAGVTGAVVLRAELAEPESLREVERGVWLSFFPVADLLPPTVVATLDDGCGFFLVLPGLLP</sequence>
<reference evidence="1" key="1">
    <citation type="submission" date="2013-07" db="EMBL/GenBank/DDBJ databases">
        <authorList>
            <person name="McIlroy S."/>
        </authorList>
    </citation>
    <scope>NUCLEOTIDE SEQUENCE [LARGE SCALE GENOMIC DNA]</scope>
    <source>
        <strain evidence="1">Run_A_D11</strain>
    </source>
</reference>
<dbReference type="Proteomes" id="UP000035760">
    <property type="component" value="Unassembled WGS sequence"/>
</dbReference>
<dbReference type="EMBL" id="CBTJ020000033">
    <property type="protein sequence ID" value="CDI02280.1"/>
    <property type="molecule type" value="Genomic_DNA"/>
</dbReference>